<dbReference type="eggNOG" id="COG0729">
    <property type="taxonomic scope" value="Bacteria"/>
</dbReference>
<gene>
    <name evidence="5" type="ordered locus">Belba_0844</name>
</gene>
<comment type="subcellular location">
    <subcellularLocation>
        <location evidence="1">Membrane</location>
    </subcellularLocation>
</comment>
<organism evidence="5 6">
    <name type="scientific">Belliella baltica (strain DSM 15883 / CIP 108006 / LMG 21964 / BA134)</name>
    <dbReference type="NCBI Taxonomy" id="866536"/>
    <lineage>
        <taxon>Bacteria</taxon>
        <taxon>Pseudomonadati</taxon>
        <taxon>Bacteroidota</taxon>
        <taxon>Cytophagia</taxon>
        <taxon>Cytophagales</taxon>
        <taxon>Cyclobacteriaceae</taxon>
        <taxon>Belliella</taxon>
    </lineage>
</organism>
<dbReference type="OrthoDB" id="9771071at2"/>
<evidence type="ECO:0000256" key="2">
    <source>
        <dbReference type="ARBA" id="ARBA00023136"/>
    </source>
</evidence>
<feature type="signal peptide" evidence="3">
    <location>
        <begin position="1"/>
        <end position="18"/>
    </location>
</feature>
<evidence type="ECO:0000313" key="5">
    <source>
        <dbReference type="EMBL" id="AFL83491.1"/>
    </source>
</evidence>
<evidence type="ECO:0000259" key="4">
    <source>
        <dbReference type="Pfam" id="PF01103"/>
    </source>
</evidence>
<dbReference type="KEGG" id="bbd:Belba_0844"/>
<dbReference type="HOGENOM" id="CLU_046092_0_0_10"/>
<keyword evidence="3" id="KW-0732">Signal</keyword>
<dbReference type="Proteomes" id="UP000006050">
    <property type="component" value="Chromosome"/>
</dbReference>
<sequence length="379" mass="43623">MKMTLAAFLFLLSTTIYAQETAETDSSSNSGLIEKLFDFADHTVDLISGEKWSFIPAVVYSPETNLGLGARAIRIFKYKNDENSILRPSSLPITFLYTLNNQAIFTTELELWANENKEYINARLELTDYPFKFYGIGNELDAANEEFYSTRYAYFHLNYERQIIKGLYLGPRYEFRVDDIYKKEIGGILDRDEVAGSDGQRLSGLGLVLNYDTRDNIFQPKGGWYSSASWMSFQDFFGSNFDFNQYALDLRKYFNPYKNQVLAVQSYWSFTSGNPPFQHVSLIGGSDLMRGYFEGRYRDRHAMVHQAEYRLPIYRNFGMVFFGSAGQVASQPSQFAINRMKYGAGLGFRYKLNPEGLNIRIDIAFGDQRAFYFGLNEVL</sequence>
<dbReference type="GO" id="GO:0019867">
    <property type="term" value="C:outer membrane"/>
    <property type="evidence" value="ECO:0007669"/>
    <property type="project" value="InterPro"/>
</dbReference>
<reference evidence="6" key="1">
    <citation type="submission" date="2012-06" db="EMBL/GenBank/DDBJ databases">
        <title>The complete genome of Belliella baltica DSM 15883.</title>
        <authorList>
            <person name="Lucas S."/>
            <person name="Copeland A."/>
            <person name="Lapidus A."/>
            <person name="Goodwin L."/>
            <person name="Pitluck S."/>
            <person name="Peters L."/>
            <person name="Mikhailova N."/>
            <person name="Davenport K."/>
            <person name="Kyrpides N."/>
            <person name="Mavromatis K."/>
            <person name="Pagani I."/>
            <person name="Ivanova N."/>
            <person name="Ovchinnikova G."/>
            <person name="Zeytun A."/>
            <person name="Detter J.C."/>
            <person name="Han C."/>
            <person name="Land M."/>
            <person name="Hauser L."/>
            <person name="Markowitz V."/>
            <person name="Cheng J.-F."/>
            <person name="Hugenholtz P."/>
            <person name="Woyke T."/>
            <person name="Wu D."/>
            <person name="Tindall B."/>
            <person name="Pomrenke H."/>
            <person name="Brambilla E."/>
            <person name="Klenk H.-P."/>
            <person name="Eisen J.A."/>
        </authorList>
    </citation>
    <scope>NUCLEOTIDE SEQUENCE [LARGE SCALE GENOMIC DNA]</scope>
    <source>
        <strain evidence="6">DSM 15883 / CIP 108006 / LMG 21964 / BA134</strain>
    </source>
</reference>
<dbReference type="AlphaFoldDB" id="I3Z2M3"/>
<evidence type="ECO:0000313" key="6">
    <source>
        <dbReference type="Proteomes" id="UP000006050"/>
    </source>
</evidence>
<dbReference type="InterPro" id="IPR000184">
    <property type="entry name" value="Bac_surfAg_D15"/>
</dbReference>
<dbReference type="Pfam" id="PF01103">
    <property type="entry name" value="Omp85"/>
    <property type="match status" value="1"/>
</dbReference>
<proteinExistence type="predicted"/>
<keyword evidence="6" id="KW-1185">Reference proteome</keyword>
<dbReference type="RefSeq" id="WP_014771499.1">
    <property type="nucleotide sequence ID" value="NC_018010.1"/>
</dbReference>
<accession>I3Z2M3</accession>
<dbReference type="EMBL" id="CP003281">
    <property type="protein sequence ID" value="AFL83491.1"/>
    <property type="molecule type" value="Genomic_DNA"/>
</dbReference>
<protein>
    <submittedName>
        <fullName evidence="5">Outer membrane protein</fullName>
    </submittedName>
</protein>
<dbReference type="STRING" id="866536.Belba_0844"/>
<name>I3Z2M3_BELBD</name>
<keyword evidence="2" id="KW-0472">Membrane</keyword>
<evidence type="ECO:0000256" key="3">
    <source>
        <dbReference type="SAM" id="SignalP"/>
    </source>
</evidence>
<feature type="domain" description="Bacterial surface antigen (D15)" evidence="4">
    <location>
        <begin position="139"/>
        <end position="375"/>
    </location>
</feature>
<dbReference type="Gene3D" id="2.40.160.50">
    <property type="entry name" value="membrane protein fhac: a member of the omp85/tpsb transporter family"/>
    <property type="match status" value="1"/>
</dbReference>
<evidence type="ECO:0000256" key="1">
    <source>
        <dbReference type="ARBA" id="ARBA00004370"/>
    </source>
</evidence>
<feature type="chain" id="PRO_5003684040" evidence="3">
    <location>
        <begin position="19"/>
        <end position="379"/>
    </location>
</feature>